<dbReference type="InterPro" id="IPR023562">
    <property type="entry name" value="ClpP/TepA"/>
</dbReference>
<dbReference type="NCBIfam" id="NF009205">
    <property type="entry name" value="PRK12553.1"/>
    <property type="match status" value="1"/>
</dbReference>
<name>A0ABT5CEL6_9BACT</name>
<dbReference type="RefSeq" id="WP_272103024.1">
    <property type="nucleotide sequence ID" value="NZ_JAQNDK010000006.1"/>
</dbReference>
<proteinExistence type="inferred from homology"/>
<comment type="catalytic activity">
    <reaction evidence="6 7 8">
        <text>Hydrolysis of proteins to small peptides in the presence of ATP and magnesium. alpha-casein is the usual test substrate. In the absence of ATP, only oligopeptides shorter than five residues are hydrolyzed (such as succinyl-Leu-Tyr-|-NHMec, and Leu-Tyr-Leu-|-Tyr-Trp, in which cleavage of the -Tyr-|-Leu- and -Tyr-|-Trp bonds also occurs).</text>
        <dbReference type="EC" id="3.4.21.92"/>
    </reaction>
</comment>
<dbReference type="HAMAP" id="MF_00444">
    <property type="entry name" value="ClpP"/>
    <property type="match status" value="1"/>
</dbReference>
<evidence type="ECO:0000313" key="12">
    <source>
        <dbReference type="Proteomes" id="UP001217485"/>
    </source>
</evidence>
<keyword evidence="5 7" id="KW-0720">Serine protease</keyword>
<evidence type="ECO:0000256" key="2">
    <source>
        <dbReference type="ARBA" id="ARBA00022490"/>
    </source>
</evidence>
<dbReference type="PRINTS" id="PR00127">
    <property type="entry name" value="CLPPROTEASEP"/>
</dbReference>
<evidence type="ECO:0000256" key="4">
    <source>
        <dbReference type="ARBA" id="ARBA00022801"/>
    </source>
</evidence>
<organism evidence="11 12">
    <name type="scientific">Sorangium atrum</name>
    <dbReference type="NCBI Taxonomy" id="2995308"/>
    <lineage>
        <taxon>Bacteria</taxon>
        <taxon>Pseudomonadati</taxon>
        <taxon>Myxococcota</taxon>
        <taxon>Polyangia</taxon>
        <taxon>Polyangiales</taxon>
        <taxon>Polyangiaceae</taxon>
        <taxon>Sorangium</taxon>
    </lineage>
</organism>
<evidence type="ECO:0000256" key="5">
    <source>
        <dbReference type="ARBA" id="ARBA00022825"/>
    </source>
</evidence>
<dbReference type="GO" id="GO:0008233">
    <property type="term" value="F:peptidase activity"/>
    <property type="evidence" value="ECO:0007669"/>
    <property type="project" value="UniProtKB-KW"/>
</dbReference>
<dbReference type="PROSITE" id="PS00382">
    <property type="entry name" value="CLP_PROTEASE_HIS"/>
    <property type="match status" value="1"/>
</dbReference>
<dbReference type="EC" id="3.4.21.92" evidence="7"/>
<reference evidence="11 12" key="1">
    <citation type="submission" date="2023-01" db="EMBL/GenBank/DDBJ databases">
        <title>Minimal conservation of predation-associated metabolite biosynthetic gene clusters underscores biosynthetic potential of Myxococcota including descriptions for ten novel species: Archangium lansinium sp. nov., Myxococcus landrumus sp. nov., Nannocystis bai.</title>
        <authorList>
            <person name="Ahearne A."/>
            <person name="Stevens C."/>
            <person name="Dowd S."/>
        </authorList>
    </citation>
    <scope>NUCLEOTIDE SEQUENCE [LARGE SCALE GENOMIC DNA]</scope>
    <source>
        <strain evidence="11 12">WIWO2</strain>
    </source>
</reference>
<evidence type="ECO:0000256" key="10">
    <source>
        <dbReference type="SAM" id="MobiDB-lite"/>
    </source>
</evidence>
<comment type="caution">
    <text evidence="11">The sequence shown here is derived from an EMBL/GenBank/DDBJ whole genome shotgun (WGS) entry which is preliminary data.</text>
</comment>
<keyword evidence="12" id="KW-1185">Reference proteome</keyword>
<feature type="region of interest" description="Disordered" evidence="10">
    <location>
        <begin position="1"/>
        <end position="22"/>
    </location>
</feature>
<keyword evidence="4 7" id="KW-0378">Hydrolase</keyword>
<comment type="subunit">
    <text evidence="7">Fourteen ClpP subunits assemble into 2 heptameric rings which stack back to back to give a disk-like structure with a central cavity, resembling the structure of eukaryotic proteasomes.</text>
</comment>
<dbReference type="Proteomes" id="UP001217485">
    <property type="component" value="Unassembled WGS sequence"/>
</dbReference>
<evidence type="ECO:0000256" key="3">
    <source>
        <dbReference type="ARBA" id="ARBA00022670"/>
    </source>
</evidence>
<dbReference type="InterPro" id="IPR029045">
    <property type="entry name" value="ClpP/crotonase-like_dom_sf"/>
</dbReference>
<dbReference type="InterPro" id="IPR033135">
    <property type="entry name" value="ClpP_His_AS"/>
</dbReference>
<dbReference type="InterPro" id="IPR001907">
    <property type="entry name" value="ClpP"/>
</dbReference>
<comment type="function">
    <text evidence="7">Cleaves peptides in various proteins in a process that requires ATP hydrolysis. Has a chymotrypsin-like activity. Plays a major role in the degradation of misfolded proteins.</text>
</comment>
<sequence>MTRLDSTPNDPTPNDEPHPRALSEKVQSSLLRSRTVLIFGEITSELAQATTAQLLALASDDGEKPIRILIHSPGGHVESGDTIHDVIRFIRPEVKVIGTGWVASAGALIFVAARRENRFALPNTRFLLHQPLGGVRGPASDIEIEAAQIMAARDRLNRIFAEATGQAPAKIAQETERNLWMTAREAQEYGLVHRIVESALEV</sequence>
<comment type="similarity">
    <text evidence="1 7 9">Belongs to the peptidase S14 family.</text>
</comment>
<feature type="active site" description="Nucleophile" evidence="7">
    <location>
        <position position="104"/>
    </location>
</feature>
<dbReference type="Gene3D" id="3.90.226.10">
    <property type="entry name" value="2-enoyl-CoA Hydratase, Chain A, domain 1"/>
    <property type="match status" value="1"/>
</dbReference>
<dbReference type="SUPFAM" id="SSF52096">
    <property type="entry name" value="ClpP/crotonase"/>
    <property type="match status" value="1"/>
</dbReference>
<evidence type="ECO:0000313" key="11">
    <source>
        <dbReference type="EMBL" id="MDC0684896.1"/>
    </source>
</evidence>
<dbReference type="EMBL" id="JAQNDK010000006">
    <property type="protein sequence ID" value="MDC0684896.1"/>
    <property type="molecule type" value="Genomic_DNA"/>
</dbReference>
<dbReference type="GO" id="GO:0006508">
    <property type="term" value="P:proteolysis"/>
    <property type="evidence" value="ECO:0007669"/>
    <property type="project" value="UniProtKB-KW"/>
</dbReference>
<accession>A0ABT5CEL6</accession>
<feature type="active site" evidence="7 8">
    <location>
        <position position="129"/>
    </location>
</feature>
<keyword evidence="3 7" id="KW-0645">Protease</keyword>
<evidence type="ECO:0000256" key="9">
    <source>
        <dbReference type="RuleBase" id="RU003567"/>
    </source>
</evidence>
<keyword evidence="2 7" id="KW-0963">Cytoplasm</keyword>
<dbReference type="PANTHER" id="PTHR10381">
    <property type="entry name" value="ATP-DEPENDENT CLP PROTEASE PROTEOLYTIC SUBUNIT"/>
    <property type="match status" value="1"/>
</dbReference>
<dbReference type="CDD" id="cd07017">
    <property type="entry name" value="S14_ClpP_2"/>
    <property type="match status" value="1"/>
</dbReference>
<gene>
    <name evidence="7" type="primary">clpP</name>
    <name evidence="11" type="ORF">POL72_44680</name>
</gene>
<evidence type="ECO:0000256" key="6">
    <source>
        <dbReference type="ARBA" id="ARBA00034021"/>
    </source>
</evidence>
<comment type="subcellular location">
    <subcellularLocation>
        <location evidence="7">Cytoplasm</location>
    </subcellularLocation>
</comment>
<dbReference type="Pfam" id="PF00574">
    <property type="entry name" value="CLP_protease"/>
    <property type="match status" value="1"/>
</dbReference>
<protein>
    <recommendedName>
        <fullName evidence="7 9">ATP-dependent Clp protease proteolytic subunit</fullName>
        <ecNumber evidence="7">3.4.21.92</ecNumber>
    </recommendedName>
    <alternativeName>
        <fullName evidence="7">Endopeptidase Clp</fullName>
    </alternativeName>
</protein>
<evidence type="ECO:0000256" key="8">
    <source>
        <dbReference type="PROSITE-ProRule" id="PRU10086"/>
    </source>
</evidence>
<evidence type="ECO:0000256" key="1">
    <source>
        <dbReference type="ARBA" id="ARBA00007039"/>
    </source>
</evidence>
<dbReference type="PANTHER" id="PTHR10381:SF70">
    <property type="entry name" value="ATP-DEPENDENT CLP PROTEASE PROTEOLYTIC SUBUNIT"/>
    <property type="match status" value="1"/>
</dbReference>
<evidence type="ECO:0000256" key="7">
    <source>
        <dbReference type="HAMAP-Rule" id="MF_00444"/>
    </source>
</evidence>